<evidence type="ECO:0000313" key="6">
    <source>
        <dbReference type="Proteomes" id="UP000554766"/>
    </source>
</evidence>
<feature type="domain" description="FAD-dependent oxidoreductase 2 FAD-binding" evidence="3">
    <location>
        <begin position="14"/>
        <end position="245"/>
    </location>
</feature>
<evidence type="ECO:0000259" key="3">
    <source>
        <dbReference type="Pfam" id="PF00890"/>
    </source>
</evidence>
<dbReference type="OMA" id="GESYKPI"/>
<dbReference type="InterPro" id="IPR037099">
    <property type="entry name" value="Fum_R/Succ_DH_flav-like_C_sf"/>
</dbReference>
<keyword evidence="6" id="KW-1185">Reference proteome</keyword>
<accession>A0A7L4P942</accession>
<evidence type="ECO:0000313" key="5">
    <source>
        <dbReference type="EMBL" id="NYR15479.1"/>
    </source>
</evidence>
<keyword evidence="2 5" id="KW-0560">Oxidoreductase</keyword>
<proteinExistence type="predicted"/>
<dbReference type="Gene3D" id="3.90.700.10">
    <property type="entry name" value="Succinate dehydrogenase/fumarate reductase flavoprotein, catalytic domain"/>
    <property type="match status" value="1"/>
</dbReference>
<dbReference type="Pfam" id="PF02910">
    <property type="entry name" value="Succ_DH_flav_C"/>
    <property type="match status" value="1"/>
</dbReference>
<protein>
    <submittedName>
        <fullName evidence="5">Adenylyl-sulfate reductase subunit alpha</fullName>
        <ecNumber evidence="5">1.8.99.2</ecNumber>
    </submittedName>
</protein>
<dbReference type="GO" id="GO:0050660">
    <property type="term" value="F:flavin adenine dinucleotide binding"/>
    <property type="evidence" value="ECO:0007669"/>
    <property type="project" value="TreeGrafter"/>
</dbReference>
<feature type="domain" description="Fumarate reductase/succinate dehydrogenase flavoprotein-like C-terminal" evidence="4">
    <location>
        <begin position="555"/>
        <end position="624"/>
    </location>
</feature>
<gene>
    <name evidence="5" type="primary">aprA</name>
    <name evidence="5" type="ORF">HC235_05880</name>
</gene>
<name>A0A7L4P942_9CREN</name>
<dbReference type="SUPFAM" id="SSF56425">
    <property type="entry name" value="Succinate dehydrogenase/fumarate reductase flavoprotein, catalytic domain"/>
    <property type="match status" value="1"/>
</dbReference>
<evidence type="ECO:0000256" key="2">
    <source>
        <dbReference type="ARBA" id="ARBA00023002"/>
    </source>
</evidence>
<comment type="caution">
    <text evidence="5">The sequence shown here is derived from an EMBL/GenBank/DDBJ whole genome shotgun (WGS) entry which is preliminary data.</text>
</comment>
<dbReference type="PANTHER" id="PTHR11632:SF51">
    <property type="entry name" value="SUCCINATE DEHYDROGENASE [UBIQUINONE] FLAVOPROTEIN SUBUNIT, MITOCHONDRIAL"/>
    <property type="match status" value="1"/>
</dbReference>
<keyword evidence="1" id="KW-0285">Flavoprotein</keyword>
<evidence type="ECO:0000259" key="4">
    <source>
        <dbReference type="Pfam" id="PF02910"/>
    </source>
</evidence>
<dbReference type="InterPro" id="IPR003953">
    <property type="entry name" value="FAD-dep_OxRdtase_2_FAD-bd"/>
</dbReference>
<dbReference type="AlphaFoldDB" id="A0A7L4P942"/>
<dbReference type="GO" id="GO:0009061">
    <property type="term" value="P:anaerobic respiration"/>
    <property type="evidence" value="ECO:0007669"/>
    <property type="project" value="TreeGrafter"/>
</dbReference>
<dbReference type="GO" id="GO:0009055">
    <property type="term" value="F:electron transfer activity"/>
    <property type="evidence" value="ECO:0007669"/>
    <property type="project" value="TreeGrafter"/>
</dbReference>
<dbReference type="InterPro" id="IPR030664">
    <property type="entry name" value="SdhA/FrdA/AprA"/>
</dbReference>
<dbReference type="InterPro" id="IPR036188">
    <property type="entry name" value="FAD/NAD-bd_sf"/>
</dbReference>
<dbReference type="SUPFAM" id="SSF46977">
    <property type="entry name" value="Succinate dehydrogenase/fumarate reductase flavoprotein C-terminal domain"/>
    <property type="match status" value="1"/>
</dbReference>
<dbReference type="InterPro" id="IPR011803">
    <property type="entry name" value="AprA"/>
</dbReference>
<dbReference type="Proteomes" id="UP000554766">
    <property type="component" value="Unassembled WGS sequence"/>
</dbReference>
<dbReference type="GO" id="GO:0005886">
    <property type="term" value="C:plasma membrane"/>
    <property type="evidence" value="ECO:0007669"/>
    <property type="project" value="TreeGrafter"/>
</dbReference>
<dbReference type="EC" id="1.8.99.2" evidence="5"/>
<dbReference type="GO" id="GO:0000104">
    <property type="term" value="F:succinate dehydrogenase activity"/>
    <property type="evidence" value="ECO:0007669"/>
    <property type="project" value="TreeGrafter"/>
</dbReference>
<dbReference type="EMBL" id="JAAVJF010000002">
    <property type="protein sequence ID" value="NYR15479.1"/>
    <property type="molecule type" value="Genomic_DNA"/>
</dbReference>
<dbReference type="PANTHER" id="PTHR11632">
    <property type="entry name" value="SUCCINATE DEHYDROGENASE 2 FLAVOPROTEIN SUBUNIT"/>
    <property type="match status" value="1"/>
</dbReference>
<dbReference type="InterPro" id="IPR015939">
    <property type="entry name" value="Fum_Rdtase/Succ_DH_flav-like_C"/>
</dbReference>
<dbReference type="InterPro" id="IPR027477">
    <property type="entry name" value="Succ_DH/fumarate_Rdtase_cat_sf"/>
</dbReference>
<evidence type="ECO:0000256" key="1">
    <source>
        <dbReference type="ARBA" id="ARBA00022630"/>
    </source>
</evidence>
<dbReference type="PIRSF" id="PIRSF000171">
    <property type="entry name" value="SDHA_APRA_LASPO"/>
    <property type="match status" value="1"/>
</dbReference>
<dbReference type="Pfam" id="PF00890">
    <property type="entry name" value="FAD_binding_2"/>
    <property type="match status" value="1"/>
</dbReference>
<organism evidence="5 6">
    <name type="scientific">Pyrobaculum arsenaticum</name>
    <dbReference type="NCBI Taxonomy" id="121277"/>
    <lineage>
        <taxon>Archaea</taxon>
        <taxon>Thermoproteota</taxon>
        <taxon>Thermoprotei</taxon>
        <taxon>Thermoproteales</taxon>
        <taxon>Thermoproteaceae</taxon>
        <taxon>Pyrobaculum</taxon>
    </lineage>
</organism>
<dbReference type="RefSeq" id="WP_011900709.1">
    <property type="nucleotide sequence ID" value="NZ_JAAVJF010000002.1"/>
</dbReference>
<dbReference type="Gene3D" id="3.50.50.60">
    <property type="entry name" value="FAD/NAD(P)-binding domain"/>
    <property type="match status" value="1"/>
</dbReference>
<dbReference type="GeneID" id="5055795"/>
<dbReference type="NCBIfam" id="TIGR02061">
    <property type="entry name" value="aprA"/>
    <property type="match status" value="1"/>
</dbReference>
<dbReference type="SUPFAM" id="SSF51905">
    <property type="entry name" value="FAD/NAD(P)-binding domain"/>
    <property type="match status" value="1"/>
</dbReference>
<dbReference type="GO" id="GO:0009973">
    <property type="term" value="F:adenylyl-sulfate reductase activity"/>
    <property type="evidence" value="ECO:0007669"/>
    <property type="project" value="UniProtKB-EC"/>
</dbReference>
<sequence length="629" mass="71645">MSALHFPTRIVDTDILVIGGGMAGCGAVFEAKYWCRGKCKVTLVEKANTEKSGAVGMGLSACNLGVFTTDPDDPKPEDFVQYVRNDLLGTIREDLVYDIARHMTSTIKLFDEWGLPIWRDPKTGKYLRTGRWQHPIHGESYKAIIAEPCRKSADEVYERVFITHPLLDEERPNRIAGAVGFGVRDGTFYVFRAKAVIVAAGGTSLLYRPRSTGEGLGRAWYPTWANGSAYAIPLLAGAETVNMEFRLVVVRFKDAYGPVGFPYLLLKMRSTDVYGKQWEPLPDEEKAKLAKIFYDYAWARPTPTPIRTWVTIQNLKEGRGPDLMQTQERLPDEESLKVLFEDYLDMTPTQVFLWASQNIHPQKQPSELVPTEPYVQASHGSSGGMWASGPPDIAPEEYRWGPNRMLTVEGMFGAGDVVGASGHKFSSGSFTEGRIAGKAAARYVLAGPGKDYKPAISNDTIERYKEIVYRPLEWYHKNRPLTTTPEMPPGYTNWFEIHPNYLNWYQLLTRLQKIMDEYAAGWGMFYITNNYLLNRGWELLRMLEEDFRFAAAASLHELLRVWETYHRLLVGQAVVFSMMNRKESRGYYLHADYPYIDEENWHVFSHVRRDPKTGQWSFRTSPVIHIIPP</sequence>
<reference evidence="5 6" key="1">
    <citation type="journal article" date="2020" name="Nat. Commun.">
        <title>The structures of two archaeal type IV pili illuminate evolutionary relationships.</title>
        <authorList>
            <person name="Wang F."/>
            <person name="Baquero D.P."/>
            <person name="Su Z."/>
            <person name="Beltran L.C."/>
            <person name="Prangishvili D."/>
            <person name="Krupovic M."/>
            <person name="Egelman E.H."/>
        </authorList>
    </citation>
    <scope>NUCLEOTIDE SEQUENCE [LARGE SCALE GENOMIC DNA]</scope>
    <source>
        <strain evidence="5 6">2GA</strain>
    </source>
</reference>